<dbReference type="SUPFAM" id="SSF55729">
    <property type="entry name" value="Acyl-CoA N-acyltransferases (Nat)"/>
    <property type="match status" value="1"/>
</dbReference>
<accession>A0A0F9L260</accession>
<dbReference type="EMBL" id="LAZR01013483">
    <property type="protein sequence ID" value="KKM21770.1"/>
    <property type="molecule type" value="Genomic_DNA"/>
</dbReference>
<evidence type="ECO:0000313" key="2">
    <source>
        <dbReference type="EMBL" id="KKM21770.1"/>
    </source>
</evidence>
<proteinExistence type="predicted"/>
<comment type="caution">
    <text evidence="2">The sequence shown here is derived from an EMBL/GenBank/DDBJ whole genome shotgun (WGS) entry which is preliminary data.</text>
</comment>
<feature type="region of interest" description="Disordered" evidence="1">
    <location>
        <begin position="398"/>
        <end position="419"/>
    </location>
</feature>
<feature type="region of interest" description="Disordered" evidence="1">
    <location>
        <begin position="342"/>
        <end position="362"/>
    </location>
</feature>
<dbReference type="AlphaFoldDB" id="A0A0F9L260"/>
<feature type="non-terminal residue" evidence="2">
    <location>
        <position position="1078"/>
    </location>
</feature>
<dbReference type="InterPro" id="IPR016181">
    <property type="entry name" value="Acyl_CoA_acyltransferase"/>
</dbReference>
<gene>
    <name evidence="2" type="ORF">LCGC14_1632080</name>
</gene>
<sequence>LHKIIELMQGKELGANLAEALGVLATELSRLRAVQRSENAVAAPESAVAANMRHGGIISGRRMAHGGIVPGPQTSEKDTVPAMLTPGEQVLTERQAKEYQRYMSLTGWEHGGIVPGVGGEQAVPAAAGVAATFSAMASAIAIPSDQLVRELYEFADGVHAIVTRLKRPGGEGMIVGSQTFDIKNGVVEMGDTAVVNKGFRGQGIGTEQLEEVFRTAKAQGIEKIKASELSLSESQRTAYTKAARATGAEVTTAKLDTQIEYDPSTRTYGAQEGYEGRILEVDLKNVEKDIEKGFKKGSQEFLTELKNRMGVVQGVPAINAETRAEDAASRASVEADLEARMRAAQPAGGQVASDAPKKGSSIPKVARLEKSLGMAGATPIKTDPELKAALEATIARDTKPKARMRAAQPARGGQVRSDRLTTAPRGIGAQLEGQPAWVQEEVLGMKAQIDETGDIPGKGPRSKIHPKLTAAFRTLGKILAPLGALLQGANIGGLAHKAERGMVDQEEIAKELGRELGITGLATAGALAGSFAGPIGTVVGGLGGAGIGMADQYLGTDMTGTAGAYYDKMMGGKMSGGFQKIAESGLTTKGGDWMAEKFGSSDSWLANAQLPTWLGGADYGDRPDVAAAPAPAAPAAAAKPRTQDEWMQRIAEIQKVAPAVTGPPGFEMTGDQAMARKQGTMYLPSQFAPGPKMGPGVPKVTTGTARTDYTGDEGFFPQAQQFKAARTDISGPRQAFEGVRSTIDEAGAVQNVLKALAEGARVFKPTEAGADVRAGAPGSAQAYIENLRSARQRAAGHYGGASNQGVVGDTNAQQLLGVPITSAQPTLSATGKLQQRGTSEIVEREDEARAAGTAGGAGEASQAVAQALETMNATLAALSQTGLAIPESLTATIIAGSEAVVNKLDDVTITSLPAVEIGPASITSLGSTISTATAGAAVGAQQVFDVDELKNELLQPDGAIDTRIIASTESFEARIAQGEAESIELKGLVDINTGEIGTITSETIPGIETDITGLTAADIDLFLKTDGNAVEINSLNAEVTRVAGVTDDTATTVVGFQASIDEVLVTSDQVTTRIAQFE</sequence>
<feature type="non-terminal residue" evidence="2">
    <location>
        <position position="1"/>
    </location>
</feature>
<reference evidence="2" key="1">
    <citation type="journal article" date="2015" name="Nature">
        <title>Complex archaea that bridge the gap between prokaryotes and eukaryotes.</title>
        <authorList>
            <person name="Spang A."/>
            <person name="Saw J.H."/>
            <person name="Jorgensen S.L."/>
            <person name="Zaremba-Niedzwiedzka K."/>
            <person name="Martijn J."/>
            <person name="Lind A.E."/>
            <person name="van Eijk R."/>
            <person name="Schleper C."/>
            <person name="Guy L."/>
            <person name="Ettema T.J."/>
        </authorList>
    </citation>
    <scope>NUCLEOTIDE SEQUENCE</scope>
</reference>
<evidence type="ECO:0008006" key="3">
    <source>
        <dbReference type="Google" id="ProtNLM"/>
    </source>
</evidence>
<name>A0A0F9L260_9ZZZZ</name>
<dbReference type="Gene3D" id="3.40.630.30">
    <property type="match status" value="1"/>
</dbReference>
<evidence type="ECO:0000256" key="1">
    <source>
        <dbReference type="SAM" id="MobiDB-lite"/>
    </source>
</evidence>
<organism evidence="2">
    <name type="scientific">marine sediment metagenome</name>
    <dbReference type="NCBI Taxonomy" id="412755"/>
    <lineage>
        <taxon>unclassified sequences</taxon>
        <taxon>metagenomes</taxon>
        <taxon>ecological metagenomes</taxon>
    </lineage>
</organism>
<protein>
    <recommendedName>
        <fullName evidence="3">N-acetyltransferase domain-containing protein</fullName>
    </recommendedName>
</protein>